<comment type="caution">
    <text evidence="1">The sequence shown here is derived from an EMBL/GenBank/DDBJ whole genome shotgun (WGS) entry which is preliminary data.</text>
</comment>
<proteinExistence type="predicted"/>
<reference evidence="1 2" key="1">
    <citation type="submission" date="2019-03" db="EMBL/GenBank/DDBJ databases">
        <title>Genome sequence of Lentibacillus salicampi ATCC BAA-719.</title>
        <authorList>
            <person name="Maclea K.S."/>
            <person name="Simoes Junior M."/>
        </authorList>
    </citation>
    <scope>NUCLEOTIDE SEQUENCE [LARGE SCALE GENOMIC DNA]</scope>
    <source>
        <strain evidence="1 2">ATCC BAA-719</strain>
    </source>
</reference>
<dbReference type="Proteomes" id="UP000298484">
    <property type="component" value="Unassembled WGS sequence"/>
</dbReference>
<organism evidence="1 2">
    <name type="scientific">Lentibacillus salicampi</name>
    <dbReference type="NCBI Taxonomy" id="175306"/>
    <lineage>
        <taxon>Bacteria</taxon>
        <taxon>Bacillati</taxon>
        <taxon>Bacillota</taxon>
        <taxon>Bacilli</taxon>
        <taxon>Bacillales</taxon>
        <taxon>Bacillaceae</taxon>
        <taxon>Lentibacillus</taxon>
    </lineage>
</organism>
<dbReference type="AlphaFoldDB" id="A0A4Y9AG02"/>
<accession>A0A4Y9AG02</accession>
<evidence type="ECO:0008006" key="3">
    <source>
        <dbReference type="Google" id="ProtNLM"/>
    </source>
</evidence>
<gene>
    <name evidence="1" type="ORF">E4U82_07395</name>
</gene>
<dbReference type="InterPro" id="IPR045527">
    <property type="entry name" value="DUF6470"/>
</dbReference>
<protein>
    <recommendedName>
        <fullName evidence="3">YviE</fullName>
    </recommendedName>
</protein>
<evidence type="ECO:0000313" key="1">
    <source>
        <dbReference type="EMBL" id="TFJ93304.1"/>
    </source>
</evidence>
<dbReference type="EMBL" id="SRHY01000007">
    <property type="protein sequence ID" value="TFJ93304.1"/>
    <property type="molecule type" value="Genomic_DNA"/>
</dbReference>
<dbReference type="Pfam" id="PF20074">
    <property type="entry name" value="DUF6470"/>
    <property type="match status" value="1"/>
</dbReference>
<sequence length="190" mass="21438">MKLPQIRLTSQAARIQIQKTSAQQRIRQPKAEMSIQQPKAELSIKTIPSQLTIDQTQAWEDMNLMHISKRIETFADEGRQGAMEGISRRAQQGSQLMEIENGGNPIAEQAHINAFDQMKRIGITFIPSHFSVKTNYEPADVQVDATVNEPIIDVQPQKPVHTYIPGDVSISIRQYPDVQIDFVNLFSESV</sequence>
<name>A0A4Y9AG02_9BACI</name>
<dbReference type="OrthoDB" id="2112831at2"/>
<keyword evidence="2" id="KW-1185">Reference proteome</keyword>
<evidence type="ECO:0000313" key="2">
    <source>
        <dbReference type="Proteomes" id="UP000298484"/>
    </source>
</evidence>
<dbReference type="RefSeq" id="WP_135109568.1">
    <property type="nucleotide sequence ID" value="NZ_SRHY01000007.1"/>
</dbReference>